<accession>A0A6B2QXP9</accession>
<comment type="caution">
    <text evidence="2">The sequence shown here is derived from an EMBL/GenBank/DDBJ whole genome shotgun (WGS) entry which is preliminary data.</text>
</comment>
<name>A0A6B2QXP9_9BURK</name>
<dbReference type="GO" id="GO:0016787">
    <property type="term" value="F:hydrolase activity"/>
    <property type="evidence" value="ECO:0007669"/>
    <property type="project" value="InterPro"/>
</dbReference>
<protein>
    <submittedName>
        <fullName evidence="2">Metallophosphoesterase</fullName>
    </submittedName>
</protein>
<dbReference type="AlphaFoldDB" id="A0A6B2QXP9"/>
<sequence length="257" mass="29062">MIYFLGDVHGRFDHVQNFIQERRGHQDAPCSLIFLGDIEAPRPFEDMIRPLLDEGAAVWFIHGNHDTNRSQSWDNLQDSQHRNLNGRIEIIEGFRVAGVGGIFRGEVWYPGMKCHENTAQFEASPQKKFTSYTEYADQLRASSLKSEEVLSGKLLKHKSTIFPQTIDSLRRKVADVMVSHEAPDGHPHGFSELGRLASAMGVTHYFHGHHHDSLDYTDWRKATGINLHGVGFRGITNMNGEIIVQGTTLSTMETMHP</sequence>
<dbReference type="SUPFAM" id="SSF56300">
    <property type="entry name" value="Metallo-dependent phosphatases"/>
    <property type="match status" value="1"/>
</dbReference>
<proteinExistence type="predicted"/>
<reference evidence="2" key="1">
    <citation type="submission" date="2020-02" db="EMBL/GenBank/DDBJ databases">
        <authorList>
            <person name="Chen W.-M."/>
        </authorList>
    </citation>
    <scope>NUCLEOTIDE SEQUENCE</scope>
    <source>
        <strain evidence="2">NBD-18</strain>
    </source>
</reference>
<dbReference type="InterPro" id="IPR029052">
    <property type="entry name" value="Metallo-depent_PP-like"/>
</dbReference>
<dbReference type="RefSeq" id="WP_163654190.1">
    <property type="nucleotide sequence ID" value="NZ_JAAGRN010000005.1"/>
</dbReference>
<evidence type="ECO:0000313" key="2">
    <source>
        <dbReference type="EMBL" id="NDY83240.1"/>
    </source>
</evidence>
<dbReference type="Gene3D" id="3.60.21.10">
    <property type="match status" value="1"/>
</dbReference>
<feature type="domain" description="Calcineurin-like phosphoesterase" evidence="1">
    <location>
        <begin position="2"/>
        <end position="212"/>
    </location>
</feature>
<dbReference type="EMBL" id="JAAGRN010000005">
    <property type="protein sequence ID" value="NDY83240.1"/>
    <property type="molecule type" value="Genomic_DNA"/>
</dbReference>
<organism evidence="2">
    <name type="scientific">Sheuella amnicola</name>
    <dbReference type="NCBI Taxonomy" id="2707330"/>
    <lineage>
        <taxon>Bacteria</taxon>
        <taxon>Pseudomonadati</taxon>
        <taxon>Pseudomonadota</taxon>
        <taxon>Betaproteobacteria</taxon>
        <taxon>Burkholderiales</taxon>
        <taxon>Alcaligenaceae</taxon>
        <taxon>Sheuella</taxon>
    </lineage>
</organism>
<gene>
    <name evidence="2" type="ORF">G3I67_08345</name>
</gene>
<evidence type="ECO:0000259" key="1">
    <source>
        <dbReference type="Pfam" id="PF00149"/>
    </source>
</evidence>
<dbReference type="Pfam" id="PF00149">
    <property type="entry name" value="Metallophos"/>
    <property type="match status" value="1"/>
</dbReference>
<dbReference type="InterPro" id="IPR004843">
    <property type="entry name" value="Calcineurin-like_PHP"/>
</dbReference>